<proteinExistence type="predicted"/>
<dbReference type="AlphaFoldDB" id="A0A9W8JVZ1"/>
<sequence length="75" mass="8696">MLALIEHSPDIYLDELQEQLFLQHDIKISLDSISRTLKRLGMSSKKSAALRQGVLLNWKWGNIPPNILLLQMKQR</sequence>
<gene>
    <name evidence="1" type="ORF">NLJ89_g8133</name>
</gene>
<dbReference type="OrthoDB" id="3264182at2759"/>
<organism evidence="1 2">
    <name type="scientific">Agrocybe chaxingu</name>
    <dbReference type="NCBI Taxonomy" id="84603"/>
    <lineage>
        <taxon>Eukaryota</taxon>
        <taxon>Fungi</taxon>
        <taxon>Dikarya</taxon>
        <taxon>Basidiomycota</taxon>
        <taxon>Agaricomycotina</taxon>
        <taxon>Agaricomycetes</taxon>
        <taxon>Agaricomycetidae</taxon>
        <taxon>Agaricales</taxon>
        <taxon>Agaricineae</taxon>
        <taxon>Strophariaceae</taxon>
        <taxon>Agrocybe</taxon>
    </lineage>
</organism>
<keyword evidence="2" id="KW-1185">Reference proteome</keyword>
<name>A0A9W8JVZ1_9AGAR</name>
<dbReference type="EMBL" id="JANKHO010001058">
    <property type="protein sequence ID" value="KAJ3504066.1"/>
    <property type="molecule type" value="Genomic_DNA"/>
</dbReference>
<comment type="caution">
    <text evidence="1">The sequence shown here is derived from an EMBL/GenBank/DDBJ whole genome shotgun (WGS) entry which is preliminary data.</text>
</comment>
<evidence type="ECO:0000313" key="2">
    <source>
        <dbReference type="Proteomes" id="UP001148786"/>
    </source>
</evidence>
<protein>
    <submittedName>
        <fullName evidence="1">Uncharacterized protein</fullName>
    </submittedName>
</protein>
<reference evidence="1" key="1">
    <citation type="submission" date="2022-07" db="EMBL/GenBank/DDBJ databases">
        <title>Genome Sequence of Agrocybe chaxingu.</title>
        <authorList>
            <person name="Buettner E."/>
        </authorList>
    </citation>
    <scope>NUCLEOTIDE SEQUENCE</scope>
    <source>
        <strain evidence="1">MP-N11</strain>
    </source>
</reference>
<accession>A0A9W8JVZ1</accession>
<dbReference type="Proteomes" id="UP001148786">
    <property type="component" value="Unassembled WGS sequence"/>
</dbReference>
<evidence type="ECO:0000313" key="1">
    <source>
        <dbReference type="EMBL" id="KAJ3504066.1"/>
    </source>
</evidence>